<evidence type="ECO:0000256" key="1">
    <source>
        <dbReference type="SAM" id="SignalP"/>
    </source>
</evidence>
<dbReference type="OrthoDB" id="5522438at2"/>
<dbReference type="Proteomes" id="UP000182229">
    <property type="component" value="Unassembled WGS sequence"/>
</dbReference>
<proteinExistence type="predicted"/>
<protein>
    <recommendedName>
        <fullName evidence="4">Lipoprotein</fullName>
    </recommendedName>
</protein>
<reference evidence="2 3" key="2">
    <citation type="submission" date="2016-12" db="EMBL/GenBank/DDBJ databases">
        <title>Draft Genome Sequence of Cystobacter ferrugineus Strain Cbfe23.</title>
        <authorList>
            <person name="Akbar S."/>
            <person name="Dowd S.E."/>
            <person name="Stevens D.C."/>
        </authorList>
    </citation>
    <scope>NUCLEOTIDE SEQUENCE [LARGE SCALE GENOMIC DNA]</scope>
    <source>
        <strain evidence="2 3">Cbfe23</strain>
    </source>
</reference>
<dbReference type="PROSITE" id="PS51257">
    <property type="entry name" value="PROKAR_LIPOPROTEIN"/>
    <property type="match status" value="1"/>
</dbReference>
<organism evidence="2 3">
    <name type="scientific">Cystobacter ferrugineus</name>
    <dbReference type="NCBI Taxonomy" id="83449"/>
    <lineage>
        <taxon>Bacteria</taxon>
        <taxon>Pseudomonadati</taxon>
        <taxon>Myxococcota</taxon>
        <taxon>Myxococcia</taxon>
        <taxon>Myxococcales</taxon>
        <taxon>Cystobacterineae</taxon>
        <taxon>Archangiaceae</taxon>
        <taxon>Cystobacter</taxon>
    </lineage>
</organism>
<feature type="signal peptide" evidence="1">
    <location>
        <begin position="1"/>
        <end position="23"/>
    </location>
</feature>
<keyword evidence="3" id="KW-1185">Reference proteome</keyword>
<gene>
    <name evidence="2" type="ORF">BON30_40240</name>
</gene>
<dbReference type="STRING" id="83449.BON30_40240"/>
<dbReference type="EMBL" id="MPIN01000015">
    <property type="protein sequence ID" value="OJH35279.1"/>
    <property type="molecule type" value="Genomic_DNA"/>
</dbReference>
<evidence type="ECO:0000313" key="2">
    <source>
        <dbReference type="EMBL" id="OJH35279.1"/>
    </source>
</evidence>
<keyword evidence="1" id="KW-0732">Signal</keyword>
<sequence>MRLYRMKTWVGSLLVGLLGVACGGAPEMPPGPSPLPVAARESKLCAEQSVTMLTLTGSSTHQGELAGSGSWAVSGAANAVRLEYYVDDVLYAVEEQSGKSGTWYFSRTGVSCGVLHPIQVKAWPMIIDGDGVRTTCTSGSRTMSKPDVGEECAGNLPCESCHVSGANRGRSARALADHCPRGALDEQNMMKLLERAKSGEGTARR</sequence>
<comment type="caution">
    <text evidence="2">The sequence shown here is derived from an EMBL/GenBank/DDBJ whole genome shotgun (WGS) entry which is preliminary data.</text>
</comment>
<feature type="chain" id="PRO_5012114964" description="Lipoprotein" evidence="1">
    <location>
        <begin position="24"/>
        <end position="205"/>
    </location>
</feature>
<evidence type="ECO:0000313" key="3">
    <source>
        <dbReference type="Proteomes" id="UP000182229"/>
    </source>
</evidence>
<accession>A0A1L9AZ41</accession>
<dbReference type="AlphaFoldDB" id="A0A1L9AZ41"/>
<evidence type="ECO:0008006" key="4">
    <source>
        <dbReference type="Google" id="ProtNLM"/>
    </source>
</evidence>
<reference evidence="3" key="1">
    <citation type="submission" date="2016-11" db="EMBL/GenBank/DDBJ databases">
        <authorList>
            <person name="Shukria A."/>
            <person name="Stevens D.C."/>
        </authorList>
    </citation>
    <scope>NUCLEOTIDE SEQUENCE [LARGE SCALE GENOMIC DNA]</scope>
    <source>
        <strain evidence="3">Cbfe23</strain>
    </source>
</reference>
<dbReference type="RefSeq" id="WP_071903861.1">
    <property type="nucleotide sequence ID" value="NZ_MPIN01000015.1"/>
</dbReference>
<name>A0A1L9AZ41_9BACT</name>